<accession>A0ABW7ZGP0</accession>
<sequence>MSTDRDVRGWLRRRGADRIAHPGGTLYAHLCRVGERLAVLGCDSAVQAAGLTHAVYGTDGFDVALLDRAERAVLRDLVGADAEEIVYLYGACDRSRTWPTLAETGQVFDRFAGRVRTPDPARLRSLVDLSIVNELDVVEHDPGIADRHGAYFRDLFASWAPLASEQVVRDAQRVLRT</sequence>
<dbReference type="InterPro" id="IPR049202">
    <property type="entry name" value="DUF6817"/>
</dbReference>
<dbReference type="Pfam" id="PF20680">
    <property type="entry name" value="DUF6817"/>
    <property type="match status" value="1"/>
</dbReference>
<gene>
    <name evidence="2" type="ORF">ACIBP4_06855</name>
</gene>
<dbReference type="Proteomes" id="UP001612812">
    <property type="component" value="Unassembled WGS sequence"/>
</dbReference>
<proteinExistence type="predicted"/>
<dbReference type="EMBL" id="JBITLE010000002">
    <property type="protein sequence ID" value="MFI7262025.1"/>
    <property type="molecule type" value="Genomic_DNA"/>
</dbReference>
<organism evidence="2 3">
    <name type="scientific">Micromonospora maritima</name>
    <dbReference type="NCBI Taxonomy" id="986711"/>
    <lineage>
        <taxon>Bacteria</taxon>
        <taxon>Bacillati</taxon>
        <taxon>Actinomycetota</taxon>
        <taxon>Actinomycetes</taxon>
        <taxon>Micromonosporales</taxon>
        <taxon>Micromonosporaceae</taxon>
        <taxon>Micromonospora</taxon>
    </lineage>
</organism>
<feature type="domain" description="DUF6817" evidence="1">
    <location>
        <begin position="10"/>
        <end position="94"/>
    </location>
</feature>
<protein>
    <submittedName>
        <fullName evidence="2">DUF6817 domain-containing protein</fullName>
    </submittedName>
</protein>
<evidence type="ECO:0000313" key="2">
    <source>
        <dbReference type="EMBL" id="MFI7262025.1"/>
    </source>
</evidence>
<reference evidence="2 3" key="1">
    <citation type="submission" date="2024-10" db="EMBL/GenBank/DDBJ databases">
        <title>The Natural Products Discovery Center: Release of the First 8490 Sequenced Strains for Exploring Actinobacteria Biosynthetic Diversity.</title>
        <authorList>
            <person name="Kalkreuter E."/>
            <person name="Kautsar S.A."/>
            <person name="Yang D."/>
            <person name="Bader C.D."/>
            <person name="Teijaro C.N."/>
            <person name="Fluegel L."/>
            <person name="Davis C.M."/>
            <person name="Simpson J.R."/>
            <person name="Lauterbach L."/>
            <person name="Steele A.D."/>
            <person name="Gui C."/>
            <person name="Meng S."/>
            <person name="Li G."/>
            <person name="Viehrig K."/>
            <person name="Ye F."/>
            <person name="Su P."/>
            <person name="Kiefer A.F."/>
            <person name="Nichols A."/>
            <person name="Cepeda A.J."/>
            <person name="Yan W."/>
            <person name="Fan B."/>
            <person name="Jiang Y."/>
            <person name="Adhikari A."/>
            <person name="Zheng C.-J."/>
            <person name="Schuster L."/>
            <person name="Cowan T.M."/>
            <person name="Smanski M.J."/>
            <person name="Chevrette M.G."/>
            <person name="De Carvalho L.P.S."/>
            <person name="Shen B."/>
        </authorList>
    </citation>
    <scope>NUCLEOTIDE SEQUENCE [LARGE SCALE GENOMIC DNA]</scope>
    <source>
        <strain evidence="2 3">NPDC049845</strain>
    </source>
</reference>
<evidence type="ECO:0000259" key="1">
    <source>
        <dbReference type="Pfam" id="PF20680"/>
    </source>
</evidence>
<dbReference type="RefSeq" id="WP_396767849.1">
    <property type="nucleotide sequence ID" value="NZ_JBITLA010000001.1"/>
</dbReference>
<evidence type="ECO:0000313" key="3">
    <source>
        <dbReference type="Proteomes" id="UP001612812"/>
    </source>
</evidence>
<comment type="caution">
    <text evidence="2">The sequence shown here is derived from an EMBL/GenBank/DDBJ whole genome shotgun (WGS) entry which is preliminary data.</text>
</comment>
<keyword evidence="3" id="KW-1185">Reference proteome</keyword>
<name>A0ABW7ZGP0_9ACTN</name>